<name>A0ABU1YN50_ROSSA</name>
<keyword evidence="2" id="KW-1185">Reference proteome</keyword>
<protein>
    <submittedName>
        <fullName evidence="1">Uncharacterized protein</fullName>
    </submittedName>
</protein>
<evidence type="ECO:0000313" key="1">
    <source>
        <dbReference type="EMBL" id="MDR7270285.1"/>
    </source>
</evidence>
<evidence type="ECO:0000313" key="2">
    <source>
        <dbReference type="Proteomes" id="UP001180453"/>
    </source>
</evidence>
<organism evidence="1 2">
    <name type="scientific">Roseateles saccharophilus</name>
    <name type="common">Pseudomonas saccharophila</name>
    <dbReference type="NCBI Taxonomy" id="304"/>
    <lineage>
        <taxon>Bacteria</taxon>
        <taxon>Pseudomonadati</taxon>
        <taxon>Pseudomonadota</taxon>
        <taxon>Betaproteobacteria</taxon>
        <taxon>Burkholderiales</taxon>
        <taxon>Sphaerotilaceae</taxon>
        <taxon>Roseateles</taxon>
    </lineage>
</organism>
<dbReference type="EMBL" id="JAVDXU010000002">
    <property type="protein sequence ID" value="MDR7270285.1"/>
    <property type="molecule type" value="Genomic_DNA"/>
</dbReference>
<sequence length="82" mass="9564">MKPLLPTPRRLLTLDALFMRRRPVRVEPVLEQDTRMPDEPELLALQELASTQIGRIAAEVALEEGSRRQYPSRDESRVIERR</sequence>
<dbReference type="RefSeq" id="WP_310266017.1">
    <property type="nucleotide sequence ID" value="NZ_JAVDXU010000002.1"/>
</dbReference>
<gene>
    <name evidence="1" type="ORF">J2X20_002943</name>
</gene>
<reference evidence="1 2" key="1">
    <citation type="submission" date="2023-07" db="EMBL/GenBank/DDBJ databases">
        <title>Sorghum-associated microbial communities from plants grown in Nebraska, USA.</title>
        <authorList>
            <person name="Schachtman D."/>
        </authorList>
    </citation>
    <scope>NUCLEOTIDE SEQUENCE [LARGE SCALE GENOMIC DNA]</scope>
    <source>
        <strain evidence="1 2">BE314</strain>
    </source>
</reference>
<accession>A0ABU1YN50</accession>
<dbReference type="Proteomes" id="UP001180453">
    <property type="component" value="Unassembled WGS sequence"/>
</dbReference>
<comment type="caution">
    <text evidence="1">The sequence shown here is derived from an EMBL/GenBank/DDBJ whole genome shotgun (WGS) entry which is preliminary data.</text>
</comment>
<proteinExistence type="predicted"/>